<sequence>MKKVLVLYYSQTGQLKSILESFTSTLGDEDICVEYRDIKPKTPYPFPWPFYNFFDEFPEAVMMDGCEIEELKDLDNDYDLIILGYTVWYMAPSIPITAFMKSDQAKNLFKDKPVVTVVACRDMWVLAQEKVTNILNNLGARVIDHVALTDQGGSVKSIVSLPMWMLSGNKKYFKAFPTAGIKEEEIQACSRFGLRLNEKLKVDAELKEEAMLKNLGACEVNGKLIATEKIANRSFAIWSKLIKASGKKYSRGRKVSITIYVTFLLALIFTVIPLNILARKILNRFQKEKILVMEAEYELPSGR</sequence>
<dbReference type="EMBL" id="FPHF01000067">
    <property type="protein sequence ID" value="SFV62621.1"/>
    <property type="molecule type" value="Genomic_DNA"/>
</dbReference>
<evidence type="ECO:0000256" key="1">
    <source>
        <dbReference type="SAM" id="Phobius"/>
    </source>
</evidence>
<name>A0A1W1CA93_9ZZZZ</name>
<keyword evidence="1" id="KW-1133">Transmembrane helix</keyword>
<dbReference type="InterPro" id="IPR029039">
    <property type="entry name" value="Flavoprotein-like_sf"/>
</dbReference>
<protein>
    <submittedName>
        <fullName evidence="2">Dialkylrecorsinol condensing enzyme</fullName>
    </submittedName>
</protein>
<keyword evidence="1" id="KW-0472">Membrane</keyword>
<dbReference type="Gene3D" id="3.40.50.360">
    <property type="match status" value="1"/>
</dbReference>
<evidence type="ECO:0000313" key="2">
    <source>
        <dbReference type="EMBL" id="SFV62621.1"/>
    </source>
</evidence>
<dbReference type="SUPFAM" id="SSF52218">
    <property type="entry name" value="Flavoproteins"/>
    <property type="match status" value="1"/>
</dbReference>
<proteinExistence type="predicted"/>
<accession>A0A1W1CA93</accession>
<gene>
    <name evidence="2" type="ORF">MNB_SM-4-1796</name>
</gene>
<reference evidence="2" key="1">
    <citation type="submission" date="2016-10" db="EMBL/GenBank/DDBJ databases">
        <authorList>
            <person name="de Groot N.N."/>
        </authorList>
    </citation>
    <scope>NUCLEOTIDE SEQUENCE</scope>
</reference>
<keyword evidence="1" id="KW-0812">Transmembrane</keyword>
<organism evidence="2">
    <name type="scientific">hydrothermal vent metagenome</name>
    <dbReference type="NCBI Taxonomy" id="652676"/>
    <lineage>
        <taxon>unclassified sequences</taxon>
        <taxon>metagenomes</taxon>
        <taxon>ecological metagenomes</taxon>
    </lineage>
</organism>
<dbReference type="AlphaFoldDB" id="A0A1W1CA93"/>
<feature type="transmembrane region" description="Helical" evidence="1">
    <location>
        <begin position="257"/>
        <end position="278"/>
    </location>
</feature>